<evidence type="ECO:0000256" key="1">
    <source>
        <dbReference type="SAM" id="Phobius"/>
    </source>
</evidence>
<gene>
    <name evidence="3" type="ORF">FGO68_gene12655</name>
</gene>
<feature type="transmembrane region" description="Helical" evidence="1">
    <location>
        <begin position="196"/>
        <end position="215"/>
    </location>
</feature>
<dbReference type="Pfam" id="PF00892">
    <property type="entry name" value="EamA"/>
    <property type="match status" value="1"/>
</dbReference>
<comment type="caution">
    <text evidence="3">The sequence shown here is derived from an EMBL/GenBank/DDBJ whole genome shotgun (WGS) entry which is preliminary data.</text>
</comment>
<name>A0A8J8NMY6_HALGN</name>
<feature type="transmembrane region" description="Helical" evidence="1">
    <location>
        <begin position="155"/>
        <end position="176"/>
    </location>
</feature>
<feature type="transmembrane region" description="Helical" evidence="1">
    <location>
        <begin position="126"/>
        <end position="143"/>
    </location>
</feature>
<dbReference type="GO" id="GO:0016020">
    <property type="term" value="C:membrane"/>
    <property type="evidence" value="ECO:0007669"/>
    <property type="project" value="InterPro"/>
</dbReference>
<evidence type="ECO:0000313" key="4">
    <source>
        <dbReference type="Proteomes" id="UP000785679"/>
    </source>
</evidence>
<organism evidence="3 4">
    <name type="scientific">Halteria grandinella</name>
    <dbReference type="NCBI Taxonomy" id="5974"/>
    <lineage>
        <taxon>Eukaryota</taxon>
        <taxon>Sar</taxon>
        <taxon>Alveolata</taxon>
        <taxon>Ciliophora</taxon>
        <taxon>Intramacronucleata</taxon>
        <taxon>Spirotrichea</taxon>
        <taxon>Stichotrichia</taxon>
        <taxon>Sporadotrichida</taxon>
        <taxon>Halteriidae</taxon>
        <taxon>Halteria</taxon>
    </lineage>
</organism>
<feature type="transmembrane region" description="Helical" evidence="1">
    <location>
        <begin position="221"/>
        <end position="240"/>
    </location>
</feature>
<dbReference type="AlphaFoldDB" id="A0A8J8NMY6"/>
<dbReference type="InterPro" id="IPR000620">
    <property type="entry name" value="EamA_dom"/>
</dbReference>
<protein>
    <recommendedName>
        <fullName evidence="2">EamA domain-containing protein</fullName>
    </recommendedName>
</protein>
<evidence type="ECO:0000259" key="2">
    <source>
        <dbReference type="Pfam" id="PF00892"/>
    </source>
</evidence>
<accession>A0A8J8NMY6</accession>
<sequence length="249" mass="27828">MQRPRRSCGTQYRNSKFLLQLQGQFRVFSICTVPIQPQAPLILAVFAYLIYKEKLSALDIVNLLVSFFGVAILLTGTLDESPQSPQTSASLSELIIPAILLVAIPFNQCSLQLLLKSMRSLNELSISAWMTLFMLLFFIPMNYLTKPDNASSPFYFLSDFDLGSWLISALFGLTGVYSQTTRAKALHYEDSAKLGVLLYFQSVIQLLMDVVFLGTSFTGQQMWGVAIIFAANSAKWASVIQKSFYQAKP</sequence>
<dbReference type="OrthoDB" id="300255at2759"/>
<feature type="transmembrane region" description="Helical" evidence="1">
    <location>
        <begin position="94"/>
        <end position="114"/>
    </location>
</feature>
<keyword evidence="1" id="KW-0472">Membrane</keyword>
<dbReference type="EMBL" id="RRYP01012503">
    <property type="protein sequence ID" value="TNV77065.1"/>
    <property type="molecule type" value="Genomic_DNA"/>
</dbReference>
<dbReference type="InterPro" id="IPR037185">
    <property type="entry name" value="EmrE-like"/>
</dbReference>
<keyword evidence="1" id="KW-1133">Transmembrane helix</keyword>
<dbReference type="SUPFAM" id="SSF103481">
    <property type="entry name" value="Multidrug resistance efflux transporter EmrE"/>
    <property type="match status" value="1"/>
</dbReference>
<evidence type="ECO:0000313" key="3">
    <source>
        <dbReference type="EMBL" id="TNV77065.1"/>
    </source>
</evidence>
<dbReference type="Proteomes" id="UP000785679">
    <property type="component" value="Unassembled WGS sequence"/>
</dbReference>
<feature type="domain" description="EamA" evidence="2">
    <location>
        <begin position="117"/>
        <end position="231"/>
    </location>
</feature>
<keyword evidence="4" id="KW-1185">Reference proteome</keyword>
<feature type="transmembrane region" description="Helical" evidence="1">
    <location>
        <begin position="57"/>
        <end position="74"/>
    </location>
</feature>
<keyword evidence="1" id="KW-0812">Transmembrane</keyword>
<proteinExistence type="predicted"/>
<reference evidence="3" key="1">
    <citation type="submission" date="2019-06" db="EMBL/GenBank/DDBJ databases">
        <authorList>
            <person name="Zheng W."/>
        </authorList>
    </citation>
    <scope>NUCLEOTIDE SEQUENCE</scope>
    <source>
        <strain evidence="3">QDHG01</strain>
    </source>
</reference>